<proteinExistence type="predicted"/>
<comment type="caution">
    <text evidence="1">The sequence shown here is derived from an EMBL/GenBank/DDBJ whole genome shotgun (WGS) entry which is preliminary data.</text>
</comment>
<keyword evidence="3" id="KW-1185">Reference proteome</keyword>
<dbReference type="AlphaFoldDB" id="A0A0Q9YAC1"/>
<dbReference type="Proteomes" id="UP000051494">
    <property type="component" value="Unassembled WGS sequence"/>
</dbReference>
<dbReference type="EMBL" id="LKHV02000001">
    <property type="protein sequence ID" value="MCS5708043.1"/>
    <property type="molecule type" value="Genomic_DNA"/>
</dbReference>
<reference evidence="2" key="3">
    <citation type="submission" date="2021-06" db="EMBL/GenBank/DDBJ databases">
        <title>Genomic Description and Analysis of Intracellular Bacteria, Candidatus Berkiella cookevillensis and Candidatus Berkiella aquae.</title>
        <authorList>
            <person name="Kidane D.T."/>
            <person name="Mehari Y.T."/>
            <person name="Rice F.C."/>
            <person name="Arivett B.A."/>
            <person name="Farone A.L."/>
            <person name="Berk S.G."/>
            <person name="Farone M.B."/>
        </authorList>
    </citation>
    <scope>NUCLEOTIDE SEQUENCE</scope>
    <source>
        <strain evidence="2">CC99</strain>
    </source>
</reference>
<reference evidence="2" key="2">
    <citation type="journal article" date="2016" name="Genome Announc.">
        <title>Draft Genome Sequences of Two Novel Amoeba-Resistant Intranuclear Bacteria, 'Candidatus Berkiella cookevillensis' and 'Candidatus Berkiella aquae'.</title>
        <authorList>
            <person name="Mehari Y.T."/>
            <person name="Arivett B.A."/>
            <person name="Farone A.L."/>
            <person name="Gunderson J.H."/>
            <person name="Farone M.B."/>
        </authorList>
    </citation>
    <scope>NUCLEOTIDE SEQUENCE</scope>
    <source>
        <strain evidence="2">CC99</strain>
    </source>
</reference>
<evidence type="ECO:0000313" key="2">
    <source>
        <dbReference type="EMBL" id="MCS5708043.1"/>
    </source>
</evidence>
<dbReference type="RefSeq" id="WP_057625236.1">
    <property type="nucleotide sequence ID" value="NZ_LKHV02000001.1"/>
</dbReference>
<dbReference type="EMBL" id="LKHV01000013">
    <property type="protein sequence ID" value="KRG17675.1"/>
    <property type="molecule type" value="Genomic_DNA"/>
</dbReference>
<name>A0A0Q9YAC1_9GAMM</name>
<protein>
    <submittedName>
        <fullName evidence="1">Uncharacterized protein</fullName>
    </submittedName>
</protein>
<evidence type="ECO:0000313" key="3">
    <source>
        <dbReference type="Proteomes" id="UP000051494"/>
    </source>
</evidence>
<evidence type="ECO:0000313" key="1">
    <source>
        <dbReference type="EMBL" id="KRG17675.1"/>
    </source>
</evidence>
<organism evidence="1">
    <name type="scientific">Candidatus Berkiella cookevillensis</name>
    <dbReference type="NCBI Taxonomy" id="437022"/>
    <lineage>
        <taxon>Bacteria</taxon>
        <taxon>Pseudomonadati</taxon>
        <taxon>Pseudomonadota</taxon>
        <taxon>Gammaproteobacteria</taxon>
        <taxon>Candidatus Berkiellales</taxon>
        <taxon>Candidatus Berkiellaceae</taxon>
        <taxon>Candidatus Berkiella</taxon>
    </lineage>
</organism>
<gene>
    <name evidence="2" type="ORF">CC99x_003905</name>
    <name evidence="1" type="ORF">CC99x_02134</name>
</gene>
<accession>A0A0Q9YAC1</accession>
<dbReference type="STRING" id="437022.CC99x_02134"/>
<reference evidence="1" key="1">
    <citation type="submission" date="2015-09" db="EMBL/GenBank/DDBJ databases">
        <title>Draft Genome Sequences of Two Novel Amoeba-resistant Intranuclear Bacteria, Candidatus Berkiella cookevillensis and Candidatus Berkiella aquae.</title>
        <authorList>
            <person name="Mehari Y.T."/>
            <person name="Arivett B.A."/>
            <person name="Farone A.L."/>
            <person name="Gunderson J.H."/>
            <person name="Farone M.B."/>
        </authorList>
    </citation>
    <scope>NUCLEOTIDE SEQUENCE [LARGE SCALE GENOMIC DNA]</scope>
    <source>
        <strain evidence="1">CC99</strain>
    </source>
</reference>
<sequence length="207" mass="23573">MPKLSFTQISSIDDNGLVNPKDIEMGEAGETHLIPPTLLFHARKTSAGFTRTEQRIYSKYKGDRYWALEECEPNQYVLVKHHQSREVIVPNGSYIYVVIKDLNNNLKLRIGMGRHVFLAQPENIDNVVIAGDIKFAVTQKNTQSAEIVFFNNNSGAFHAVVGDKSVYERRAELTRQCLEKVGLPLHKFVDVNENLCYDTSKRRKSAF</sequence>